<dbReference type="Proteomes" id="UP000765509">
    <property type="component" value="Unassembled WGS sequence"/>
</dbReference>
<sequence length="74" mass="8478">MPEDISQRYTLQRSNGNQNRMEYQQAVQAPGGKCSQHKGKSSHYPSHRRETDPERAYSDSFKLTRVNQPDSPVA</sequence>
<comment type="caution">
    <text evidence="2">The sequence shown here is derived from an EMBL/GenBank/DDBJ whole genome shotgun (WGS) entry which is preliminary data.</text>
</comment>
<evidence type="ECO:0000256" key="1">
    <source>
        <dbReference type="SAM" id="MobiDB-lite"/>
    </source>
</evidence>
<keyword evidence="3" id="KW-1185">Reference proteome</keyword>
<feature type="compositionally biased region" description="Polar residues" evidence="1">
    <location>
        <begin position="65"/>
        <end position="74"/>
    </location>
</feature>
<accession>A0A9Q3BWR4</accession>
<organism evidence="2 3">
    <name type="scientific">Austropuccinia psidii MF-1</name>
    <dbReference type="NCBI Taxonomy" id="1389203"/>
    <lineage>
        <taxon>Eukaryota</taxon>
        <taxon>Fungi</taxon>
        <taxon>Dikarya</taxon>
        <taxon>Basidiomycota</taxon>
        <taxon>Pucciniomycotina</taxon>
        <taxon>Pucciniomycetes</taxon>
        <taxon>Pucciniales</taxon>
        <taxon>Sphaerophragmiaceae</taxon>
        <taxon>Austropuccinia</taxon>
    </lineage>
</organism>
<feature type="region of interest" description="Disordered" evidence="1">
    <location>
        <begin position="25"/>
        <end position="74"/>
    </location>
</feature>
<protein>
    <submittedName>
        <fullName evidence="2">Uncharacterized protein</fullName>
    </submittedName>
</protein>
<reference evidence="2" key="1">
    <citation type="submission" date="2021-03" db="EMBL/GenBank/DDBJ databases">
        <title>Draft genome sequence of rust myrtle Austropuccinia psidii MF-1, a brazilian biotype.</title>
        <authorList>
            <person name="Quecine M.C."/>
            <person name="Pachon D.M.R."/>
            <person name="Bonatelli M.L."/>
            <person name="Correr F.H."/>
            <person name="Franceschini L.M."/>
            <person name="Leite T.F."/>
            <person name="Margarido G.R.A."/>
            <person name="Almeida C.A."/>
            <person name="Ferrarezi J.A."/>
            <person name="Labate C.A."/>
        </authorList>
    </citation>
    <scope>NUCLEOTIDE SEQUENCE</scope>
    <source>
        <strain evidence="2">MF-1</strain>
    </source>
</reference>
<evidence type="ECO:0000313" key="3">
    <source>
        <dbReference type="Proteomes" id="UP000765509"/>
    </source>
</evidence>
<evidence type="ECO:0000313" key="2">
    <source>
        <dbReference type="EMBL" id="MBW0473909.1"/>
    </source>
</evidence>
<feature type="compositionally biased region" description="Basic and acidic residues" evidence="1">
    <location>
        <begin position="47"/>
        <end position="57"/>
    </location>
</feature>
<dbReference type="AlphaFoldDB" id="A0A9Q3BWR4"/>
<dbReference type="EMBL" id="AVOT02003577">
    <property type="protein sequence ID" value="MBW0473909.1"/>
    <property type="molecule type" value="Genomic_DNA"/>
</dbReference>
<gene>
    <name evidence="2" type="ORF">O181_013624</name>
</gene>
<name>A0A9Q3BWR4_9BASI</name>
<proteinExistence type="predicted"/>